<organism evidence="1">
    <name type="scientific">Desulfofervidus auxilii</name>
    <dbReference type="NCBI Taxonomy" id="1621989"/>
    <lineage>
        <taxon>Bacteria</taxon>
        <taxon>Pseudomonadati</taxon>
        <taxon>Thermodesulfobacteriota</taxon>
        <taxon>Candidatus Desulfofervidia</taxon>
        <taxon>Candidatus Desulfofervidales</taxon>
        <taxon>Candidatus Desulfofervidaceae</taxon>
        <taxon>Candidatus Desulfofervidus</taxon>
    </lineage>
</organism>
<accession>A0A7C1ZQ81</accession>
<comment type="caution">
    <text evidence="1">The sequence shown here is derived from an EMBL/GenBank/DDBJ whole genome shotgun (WGS) entry which is preliminary data.</text>
</comment>
<evidence type="ECO:0000313" key="1">
    <source>
        <dbReference type="EMBL" id="HEC67251.1"/>
    </source>
</evidence>
<reference evidence="1" key="1">
    <citation type="journal article" date="2020" name="mSystems">
        <title>Genome- and Community-Level Interaction Insights into Carbon Utilization and Element Cycling Functions of Hydrothermarchaeota in Hydrothermal Sediment.</title>
        <authorList>
            <person name="Zhou Z."/>
            <person name="Liu Y."/>
            <person name="Xu W."/>
            <person name="Pan J."/>
            <person name="Luo Z.H."/>
            <person name="Li M."/>
        </authorList>
    </citation>
    <scope>NUCLEOTIDE SEQUENCE [LARGE SCALE GENOMIC DNA]</scope>
    <source>
        <strain evidence="1">HyVt-389</strain>
    </source>
</reference>
<protein>
    <submittedName>
        <fullName evidence="1">DUF4258 domain-containing protein</fullName>
    </submittedName>
</protein>
<dbReference type="AlphaFoldDB" id="A0A7C1ZQ81"/>
<dbReference type="Pfam" id="PF14076">
    <property type="entry name" value="DUF4258"/>
    <property type="match status" value="1"/>
</dbReference>
<sequence length="80" mass="9282">MFERQISKNVVIKGIQTGEVIAEYLDDKPYPSFLILSWMGIQPLHIIVAFDEGAKLCVVVTVYIPDPELWENDFKTRRKK</sequence>
<dbReference type="InterPro" id="IPR025354">
    <property type="entry name" value="DUF4258"/>
</dbReference>
<proteinExistence type="predicted"/>
<name>A0A7C1ZQ81_DESA2</name>
<dbReference type="Proteomes" id="UP000885738">
    <property type="component" value="Unassembled WGS sequence"/>
</dbReference>
<gene>
    <name evidence="1" type="ORF">ENI35_00290</name>
</gene>
<dbReference type="EMBL" id="DRIH01000009">
    <property type="protein sequence ID" value="HEC67251.1"/>
    <property type="molecule type" value="Genomic_DNA"/>
</dbReference>